<gene>
    <name evidence="3" type="ORF">JK634_04940</name>
</gene>
<accession>A0A937FFP1</accession>
<evidence type="ECO:0000259" key="2">
    <source>
        <dbReference type="Pfam" id="PF01458"/>
    </source>
</evidence>
<organism evidence="3 4">
    <name type="scientific">Clostridium paridis</name>
    <dbReference type="NCBI Taxonomy" id="2803863"/>
    <lineage>
        <taxon>Bacteria</taxon>
        <taxon>Bacillati</taxon>
        <taxon>Bacillota</taxon>
        <taxon>Clostridia</taxon>
        <taxon>Eubacteriales</taxon>
        <taxon>Clostridiaceae</taxon>
        <taxon>Clostridium</taxon>
    </lineage>
</organism>
<dbReference type="GO" id="GO:0016226">
    <property type="term" value="P:iron-sulfur cluster assembly"/>
    <property type="evidence" value="ECO:0007669"/>
    <property type="project" value="InterPro"/>
</dbReference>
<reference evidence="3" key="1">
    <citation type="submission" date="2021-01" db="EMBL/GenBank/DDBJ databases">
        <title>Genome public.</title>
        <authorList>
            <person name="Liu C."/>
            <person name="Sun Q."/>
        </authorList>
    </citation>
    <scope>NUCLEOTIDE SEQUENCE</scope>
    <source>
        <strain evidence="3">YIM B02565</strain>
    </source>
</reference>
<dbReference type="EMBL" id="JAESWA010000017">
    <property type="protein sequence ID" value="MBL4931143.1"/>
    <property type="molecule type" value="Genomic_DNA"/>
</dbReference>
<dbReference type="InterPro" id="IPR037284">
    <property type="entry name" value="SUF_FeS_clus_asmbl_SufBD_sf"/>
</dbReference>
<dbReference type="PANTHER" id="PTHR30508:SF1">
    <property type="entry name" value="UPF0051 PROTEIN ABCI8, CHLOROPLASTIC-RELATED"/>
    <property type="match status" value="1"/>
</dbReference>
<dbReference type="SUPFAM" id="SSF101960">
    <property type="entry name" value="Stabilizer of iron transporter SufD"/>
    <property type="match status" value="1"/>
</dbReference>
<sequence>MSEIFKNLNEIPVKTFRWLGINNLSLKDIAIPEVHNLSRNYSDIKNDNYDLIYSNKKSPELLELKNETFGISNEVIKEINENYNLGFFLNIKKSTTEPIILNFEFDDNDKSIIDNNLIIADENSNATVVLNYSSLNESSSYHNGLIKIIANKNSKINVFVIQKLNNSSINLNSSLSLIRENAEVNFSSIDLGSKYSISSYNSFLNENKGISNLDSLYLGEDEKIIDINYSIIHNGKETKSEINAKGALLGKSKKIFRGTLDFRKGSSKSVGKEEEYVMLLSPNVKNSSIPLLLSREDDIQGEHAASAGKIDESTLFYLMSRGLSIEESRKLLILAHFTPLINKLPADFRDDIITTIERKLKNA</sequence>
<dbReference type="InterPro" id="IPR000825">
    <property type="entry name" value="SUF_FeS_clus_asmbl_SufBD_core"/>
</dbReference>
<comment type="similarity">
    <text evidence="1">Belongs to the iron-sulfur cluster assembly SufBD family.</text>
</comment>
<feature type="domain" description="SUF system FeS cluster assembly SufBD core" evidence="2">
    <location>
        <begin position="107"/>
        <end position="335"/>
    </location>
</feature>
<keyword evidence="4" id="KW-1185">Reference proteome</keyword>
<dbReference type="Proteomes" id="UP000623681">
    <property type="component" value="Unassembled WGS sequence"/>
</dbReference>
<protein>
    <submittedName>
        <fullName evidence="3">SufD family Fe-S cluster assembly protein</fullName>
    </submittedName>
</protein>
<evidence type="ECO:0000313" key="3">
    <source>
        <dbReference type="EMBL" id="MBL4931143.1"/>
    </source>
</evidence>
<evidence type="ECO:0000313" key="4">
    <source>
        <dbReference type="Proteomes" id="UP000623681"/>
    </source>
</evidence>
<dbReference type="InterPro" id="IPR055346">
    <property type="entry name" value="Fe-S_cluster_assembly_SufBD"/>
</dbReference>
<dbReference type="Pfam" id="PF01458">
    <property type="entry name" value="SUFBD_core"/>
    <property type="match status" value="1"/>
</dbReference>
<dbReference type="RefSeq" id="WP_202766512.1">
    <property type="nucleotide sequence ID" value="NZ_JAESWA010000017.1"/>
</dbReference>
<dbReference type="PANTHER" id="PTHR30508">
    <property type="entry name" value="FES CLUSTER ASSEMBLY PROTEIN SUF"/>
    <property type="match status" value="1"/>
</dbReference>
<proteinExistence type="inferred from homology"/>
<name>A0A937FFP1_9CLOT</name>
<comment type="caution">
    <text evidence="3">The sequence shown here is derived from an EMBL/GenBank/DDBJ whole genome shotgun (WGS) entry which is preliminary data.</text>
</comment>
<evidence type="ECO:0000256" key="1">
    <source>
        <dbReference type="ARBA" id="ARBA00043967"/>
    </source>
</evidence>
<dbReference type="AlphaFoldDB" id="A0A937FFP1"/>